<comment type="caution">
    <text evidence="7">The sequence shown here is derived from an EMBL/GenBank/DDBJ whole genome shotgun (WGS) entry which is preliminary data.</text>
</comment>
<evidence type="ECO:0000256" key="1">
    <source>
        <dbReference type="ARBA" id="ARBA00022723"/>
    </source>
</evidence>
<keyword evidence="2 4" id="KW-0863">Zinc-finger</keyword>
<proteinExistence type="predicted"/>
<dbReference type="Proteomes" id="UP000559256">
    <property type="component" value="Unassembled WGS sequence"/>
</dbReference>
<evidence type="ECO:0000313" key="8">
    <source>
        <dbReference type="Proteomes" id="UP000559256"/>
    </source>
</evidence>
<keyword evidence="3" id="KW-0862">Zinc</keyword>
<evidence type="ECO:0000256" key="4">
    <source>
        <dbReference type="PROSITE-ProRule" id="PRU00134"/>
    </source>
</evidence>
<evidence type="ECO:0000256" key="5">
    <source>
        <dbReference type="SAM" id="MobiDB-lite"/>
    </source>
</evidence>
<dbReference type="OrthoDB" id="3149405at2759"/>
<dbReference type="GO" id="GO:0008270">
    <property type="term" value="F:zinc ion binding"/>
    <property type="evidence" value="ECO:0007669"/>
    <property type="project" value="UniProtKB-KW"/>
</dbReference>
<organism evidence="7 8">
    <name type="scientific">Tetrapyrgos nigripes</name>
    <dbReference type="NCBI Taxonomy" id="182062"/>
    <lineage>
        <taxon>Eukaryota</taxon>
        <taxon>Fungi</taxon>
        <taxon>Dikarya</taxon>
        <taxon>Basidiomycota</taxon>
        <taxon>Agaricomycotina</taxon>
        <taxon>Agaricomycetes</taxon>
        <taxon>Agaricomycetidae</taxon>
        <taxon>Agaricales</taxon>
        <taxon>Marasmiineae</taxon>
        <taxon>Marasmiaceae</taxon>
        <taxon>Tetrapyrgos</taxon>
    </lineage>
</organism>
<accession>A0A8H5GQ66</accession>
<dbReference type="EMBL" id="JAACJM010000014">
    <property type="protein sequence ID" value="KAF5369043.1"/>
    <property type="molecule type" value="Genomic_DNA"/>
</dbReference>
<feature type="domain" description="MYND-type" evidence="6">
    <location>
        <begin position="273"/>
        <end position="324"/>
    </location>
</feature>
<evidence type="ECO:0000313" key="7">
    <source>
        <dbReference type="EMBL" id="KAF5369043.1"/>
    </source>
</evidence>
<gene>
    <name evidence="7" type="ORF">D9758_003095</name>
</gene>
<dbReference type="InterPro" id="IPR002893">
    <property type="entry name" value="Znf_MYND"/>
</dbReference>
<keyword evidence="1" id="KW-0479">Metal-binding</keyword>
<name>A0A8H5GQ66_9AGAR</name>
<evidence type="ECO:0000259" key="6">
    <source>
        <dbReference type="PROSITE" id="PS50865"/>
    </source>
</evidence>
<feature type="region of interest" description="Disordered" evidence="5">
    <location>
        <begin position="342"/>
        <end position="363"/>
    </location>
</feature>
<dbReference type="Gene3D" id="6.10.140.2220">
    <property type="match status" value="1"/>
</dbReference>
<dbReference type="PROSITE" id="PS50865">
    <property type="entry name" value="ZF_MYND_2"/>
    <property type="match status" value="1"/>
</dbReference>
<reference evidence="7 8" key="1">
    <citation type="journal article" date="2020" name="ISME J.">
        <title>Uncovering the hidden diversity of litter-decomposition mechanisms in mushroom-forming fungi.</title>
        <authorList>
            <person name="Floudas D."/>
            <person name="Bentzer J."/>
            <person name="Ahren D."/>
            <person name="Johansson T."/>
            <person name="Persson P."/>
            <person name="Tunlid A."/>
        </authorList>
    </citation>
    <scope>NUCLEOTIDE SEQUENCE [LARGE SCALE GENOMIC DNA]</scope>
    <source>
        <strain evidence="7 8">CBS 291.85</strain>
    </source>
</reference>
<keyword evidence="8" id="KW-1185">Reference proteome</keyword>
<evidence type="ECO:0000256" key="3">
    <source>
        <dbReference type="ARBA" id="ARBA00022833"/>
    </source>
</evidence>
<dbReference type="AlphaFoldDB" id="A0A8H5GQ66"/>
<evidence type="ECO:0000256" key="2">
    <source>
        <dbReference type="ARBA" id="ARBA00022771"/>
    </source>
</evidence>
<protein>
    <recommendedName>
        <fullName evidence="6">MYND-type domain-containing protein</fullName>
    </recommendedName>
</protein>
<dbReference type="SUPFAM" id="SSF144232">
    <property type="entry name" value="HIT/MYND zinc finger-like"/>
    <property type="match status" value="1"/>
</dbReference>
<sequence length="517" mass="58857">MPQKFSSSQKSSRPSYKENRAAWNQAWEREQDALYGTDITFSLKPGRPVMKLLDDIPEAMIGIAMHDSLLQNLHVIQSQICTLQRDLSRKAAERCAQDDFEYHWTQKCTAKEREKWILEGLVRTCEASPDLEGYRRYCPEVTIARLNRQSGKGFLDLLGKLVLQDIEKVPDKARTVPNPIWDAMNSVKDNSPGRRVMQRMNDVQRTAFLTYFVWNTLLAFYSESEEYGLIKTSTTGGSQVFKETVQQDERFSKIYNQVRKETKVNSQNAHRGCNTCGLSAERAGVPRLSACTKCKAMGRDVFYCSKACQVKDWKTGHPPHKTICGNTFALADAVIGSNSTIPDEKGKSKLNAKEDDGKRRWNEPEDGYIRSPALLHQLKLLDENHNVDYILVRPYPQHDRGIIIPDPIGKIFFMVMLQRVVCRFAPQEVCRMYNMLLPSASKAPGIGEEGLKKQLKREYGVDIDEWQPIFAKHAEEKLKKEGKTKEQSHAEIEEMYSKLMASMKETALDDAPTTASG</sequence>
<dbReference type="Pfam" id="PF01753">
    <property type="entry name" value="zf-MYND"/>
    <property type="match status" value="1"/>
</dbReference>